<proteinExistence type="predicted"/>
<dbReference type="EMBL" id="OB676999">
    <property type="protein sequence ID" value="CAD7236169.1"/>
    <property type="molecule type" value="Genomic_DNA"/>
</dbReference>
<dbReference type="AlphaFoldDB" id="A0A7R8ZY71"/>
<sequence length="99" mass="11154">MFPGSVSVKLCRGAFGDRIVLFTVLGRDGGPVGSIYLFLDEDLENCEPFNHASVVLPSTCSRESLEYQHWKRFQQRKGWRNTYELVSSLIKNVLITGGD</sequence>
<organism evidence="1">
    <name type="scientific">Cyprideis torosa</name>
    <dbReference type="NCBI Taxonomy" id="163714"/>
    <lineage>
        <taxon>Eukaryota</taxon>
        <taxon>Metazoa</taxon>
        <taxon>Ecdysozoa</taxon>
        <taxon>Arthropoda</taxon>
        <taxon>Crustacea</taxon>
        <taxon>Oligostraca</taxon>
        <taxon>Ostracoda</taxon>
        <taxon>Podocopa</taxon>
        <taxon>Podocopida</taxon>
        <taxon>Cytherocopina</taxon>
        <taxon>Cytheroidea</taxon>
        <taxon>Cytherideidae</taxon>
        <taxon>Cyprideis</taxon>
    </lineage>
</organism>
<protein>
    <submittedName>
        <fullName evidence="1">Uncharacterized protein</fullName>
    </submittedName>
</protein>
<gene>
    <name evidence="1" type="ORF">CTOB1V02_LOCUS13984</name>
</gene>
<reference evidence="1" key="1">
    <citation type="submission" date="2020-11" db="EMBL/GenBank/DDBJ databases">
        <authorList>
            <person name="Tran Van P."/>
        </authorList>
    </citation>
    <scope>NUCLEOTIDE SEQUENCE</scope>
</reference>
<evidence type="ECO:0000313" key="1">
    <source>
        <dbReference type="EMBL" id="CAD7236169.1"/>
    </source>
</evidence>
<name>A0A7R8ZY71_9CRUS</name>
<accession>A0A7R8ZY71</accession>